<dbReference type="Gene3D" id="2.170.140.10">
    <property type="entry name" value="Chitin binding domain"/>
    <property type="match status" value="1"/>
</dbReference>
<keyword evidence="1" id="KW-0812">Transmembrane</keyword>
<feature type="domain" description="Chitin-binding type-2" evidence="2">
    <location>
        <begin position="33"/>
        <end position="93"/>
    </location>
</feature>
<evidence type="ECO:0000313" key="4">
    <source>
        <dbReference type="Proteomes" id="UP000499080"/>
    </source>
</evidence>
<dbReference type="GO" id="GO:0005576">
    <property type="term" value="C:extracellular region"/>
    <property type="evidence" value="ECO:0007669"/>
    <property type="project" value="InterPro"/>
</dbReference>
<sequence>MGGPTWIAFSALFITGALSVSIVKRQLDGQNDAELCKDRSPSDYFRLTAEDDCRDVVRCSVQGLLALRCPSGLAFDIEKQTCDWKNNVKNCEQLETIVTMALKEALPASAEQAIVQKFSDGTRTMMIMSGTRWHLKILKPKKMGIWDQHREALHPLNRPQF</sequence>
<evidence type="ECO:0000313" key="3">
    <source>
        <dbReference type="EMBL" id="GBN51788.1"/>
    </source>
</evidence>
<accession>A0A4Y2PII6</accession>
<dbReference type="SUPFAM" id="SSF57625">
    <property type="entry name" value="Invertebrate chitin-binding proteins"/>
    <property type="match status" value="1"/>
</dbReference>
<keyword evidence="4" id="KW-1185">Reference proteome</keyword>
<proteinExistence type="predicted"/>
<name>A0A4Y2PII6_ARAVE</name>
<keyword evidence="1" id="KW-1133">Transmembrane helix</keyword>
<dbReference type="Proteomes" id="UP000499080">
    <property type="component" value="Unassembled WGS sequence"/>
</dbReference>
<comment type="caution">
    <text evidence="3">The sequence shown here is derived from an EMBL/GenBank/DDBJ whole genome shotgun (WGS) entry which is preliminary data.</text>
</comment>
<dbReference type="PROSITE" id="PS50940">
    <property type="entry name" value="CHIT_BIND_II"/>
    <property type="match status" value="1"/>
</dbReference>
<dbReference type="AlphaFoldDB" id="A0A4Y2PII6"/>
<dbReference type="InterPro" id="IPR036508">
    <property type="entry name" value="Chitin-bd_dom_sf"/>
</dbReference>
<dbReference type="GO" id="GO:0008061">
    <property type="term" value="F:chitin binding"/>
    <property type="evidence" value="ECO:0007669"/>
    <property type="project" value="InterPro"/>
</dbReference>
<reference evidence="3 4" key="1">
    <citation type="journal article" date="2019" name="Sci. Rep.">
        <title>Orb-weaving spider Araneus ventricosus genome elucidates the spidroin gene catalogue.</title>
        <authorList>
            <person name="Kono N."/>
            <person name="Nakamura H."/>
            <person name="Ohtoshi R."/>
            <person name="Moran D.A.P."/>
            <person name="Shinohara A."/>
            <person name="Yoshida Y."/>
            <person name="Fujiwara M."/>
            <person name="Mori M."/>
            <person name="Tomita M."/>
            <person name="Arakawa K."/>
        </authorList>
    </citation>
    <scope>NUCLEOTIDE SEQUENCE [LARGE SCALE GENOMIC DNA]</scope>
</reference>
<evidence type="ECO:0000256" key="1">
    <source>
        <dbReference type="SAM" id="Phobius"/>
    </source>
</evidence>
<keyword evidence="1" id="KW-0472">Membrane</keyword>
<dbReference type="InterPro" id="IPR002557">
    <property type="entry name" value="Chitin-bd_dom"/>
</dbReference>
<dbReference type="SMART" id="SM00494">
    <property type="entry name" value="ChtBD2"/>
    <property type="match status" value="1"/>
</dbReference>
<dbReference type="OrthoDB" id="7631237at2759"/>
<gene>
    <name evidence="3" type="ORF">AVEN_34748_1</name>
</gene>
<dbReference type="EMBL" id="BGPR01011539">
    <property type="protein sequence ID" value="GBN51788.1"/>
    <property type="molecule type" value="Genomic_DNA"/>
</dbReference>
<protein>
    <recommendedName>
        <fullName evidence="2">Chitin-binding type-2 domain-containing protein</fullName>
    </recommendedName>
</protein>
<organism evidence="3 4">
    <name type="scientific">Araneus ventricosus</name>
    <name type="common">Orbweaver spider</name>
    <name type="synonym">Epeira ventricosa</name>
    <dbReference type="NCBI Taxonomy" id="182803"/>
    <lineage>
        <taxon>Eukaryota</taxon>
        <taxon>Metazoa</taxon>
        <taxon>Ecdysozoa</taxon>
        <taxon>Arthropoda</taxon>
        <taxon>Chelicerata</taxon>
        <taxon>Arachnida</taxon>
        <taxon>Araneae</taxon>
        <taxon>Araneomorphae</taxon>
        <taxon>Entelegynae</taxon>
        <taxon>Araneoidea</taxon>
        <taxon>Araneidae</taxon>
        <taxon>Araneus</taxon>
    </lineage>
</organism>
<feature type="transmembrane region" description="Helical" evidence="1">
    <location>
        <begin position="6"/>
        <end position="23"/>
    </location>
</feature>
<dbReference type="Pfam" id="PF01607">
    <property type="entry name" value="CBM_14"/>
    <property type="match status" value="1"/>
</dbReference>
<evidence type="ECO:0000259" key="2">
    <source>
        <dbReference type="PROSITE" id="PS50940"/>
    </source>
</evidence>